<dbReference type="PaxDb" id="709991-Odosp_2104"/>
<reference evidence="1 2" key="1">
    <citation type="journal article" date="2011" name="Stand. Genomic Sci.">
        <title>Complete genome sequence of Odoribacter splanchnicus type strain (1651/6).</title>
        <authorList>
            <consortium name="US DOE Joint Genome Institute (JGI-PGF)"/>
            <person name="Goker M."/>
            <person name="Gronow S."/>
            <person name="Zeytun A."/>
            <person name="Nolan M."/>
            <person name="Lucas S."/>
            <person name="Lapidus A."/>
            <person name="Hammon N."/>
            <person name="Deshpande S."/>
            <person name="Cheng J.F."/>
            <person name="Pitluck S."/>
            <person name="Liolios K."/>
            <person name="Pagani I."/>
            <person name="Ivanova N."/>
            <person name="Mavromatis K."/>
            <person name="Ovchinikova G."/>
            <person name="Pati A."/>
            <person name="Tapia R."/>
            <person name="Han C."/>
            <person name="Goodwin L."/>
            <person name="Chen A."/>
            <person name="Palaniappan K."/>
            <person name="Land M."/>
            <person name="Hauser L."/>
            <person name="Jeffries C.D."/>
            <person name="Brambilla E.M."/>
            <person name="Rohde M."/>
            <person name="Detter J.C."/>
            <person name="Woyke T."/>
            <person name="Bristow J."/>
            <person name="Markowitz V."/>
            <person name="Hugenholtz P."/>
            <person name="Eisen J.A."/>
            <person name="Kyrpides N.C."/>
            <person name="Klenk H.P."/>
        </authorList>
    </citation>
    <scope>NUCLEOTIDE SEQUENCE [LARGE SCALE GENOMIC DNA]</scope>
    <source>
        <strain evidence="2">ATCC 29572 / DSM 20712 / JCM 15291 / NCTC 10825 / 1651/6</strain>
    </source>
</reference>
<name>F9Z998_ODOSD</name>
<dbReference type="BioCyc" id="OSPL709991:G1GRN-2147-MONOMER"/>
<organism evidence="1 2">
    <name type="scientific">Odoribacter splanchnicus (strain ATCC 29572 / DSM 20712 / CIP 104287 / JCM 15291 / NCTC 10825 / 1651/6)</name>
    <name type="common">Bacteroides splanchnicus</name>
    <dbReference type="NCBI Taxonomy" id="709991"/>
    <lineage>
        <taxon>Bacteria</taxon>
        <taxon>Pseudomonadati</taxon>
        <taxon>Bacteroidota</taxon>
        <taxon>Bacteroidia</taxon>
        <taxon>Bacteroidales</taxon>
        <taxon>Odoribacteraceae</taxon>
        <taxon>Odoribacter</taxon>
    </lineage>
</organism>
<dbReference type="HOGENOM" id="CLU_073105_0_0_10"/>
<gene>
    <name evidence="1" type="ordered locus">Odosp_2104</name>
</gene>
<dbReference type="RefSeq" id="WP_013612302.1">
    <property type="nucleotide sequence ID" value="NC_015160.1"/>
</dbReference>
<protein>
    <submittedName>
        <fullName evidence="1">Uncharacterized protein</fullName>
    </submittedName>
</protein>
<dbReference type="AlphaFoldDB" id="F9Z998"/>
<dbReference type="STRING" id="709991.Odosp_2104"/>
<keyword evidence="2" id="KW-1185">Reference proteome</keyword>
<evidence type="ECO:0000313" key="1">
    <source>
        <dbReference type="EMBL" id="ADY33108.1"/>
    </source>
</evidence>
<dbReference type="GeneID" id="61275338"/>
<dbReference type="OrthoDB" id="1100570at2"/>
<evidence type="ECO:0000313" key="2">
    <source>
        <dbReference type="Proteomes" id="UP000006657"/>
    </source>
</evidence>
<sequence length="284" mass="31576">MKKVNLYCLLISVLCLIFIWGCGQGTKLENSNDSLEVEINLAKSLSVNKQDLKLIGFKTFYVSDENERIKIKELTPIIKEKASNYYIAEDGSFFRVYFPLHTAIVKCNDKIYYADEKGVVKTDDVINLDEVDVAVIGRKRSEYVRGTGTNIIEGDKLFLATPLLTNRNILNRGYVGTKSASYNLCVFDLGEQIVNSNECCDEVVKIKTRSEGGDGGKISCMANHGGKNCSNAFGINNGRCTFNPNVCMDYNGWFTDCVNGKVSNFPGSDCDTAMGRGECWNEIM</sequence>
<dbReference type="KEGG" id="osp:Odosp_2104"/>
<dbReference type="EMBL" id="CP002544">
    <property type="protein sequence ID" value="ADY33108.1"/>
    <property type="molecule type" value="Genomic_DNA"/>
</dbReference>
<accession>F9Z998</accession>
<proteinExistence type="predicted"/>
<dbReference type="Proteomes" id="UP000006657">
    <property type="component" value="Chromosome"/>
</dbReference>